<comment type="caution">
    <text evidence="2">The sequence shown here is derived from an EMBL/GenBank/DDBJ whole genome shotgun (WGS) entry which is preliminary data.</text>
</comment>
<reference evidence="3" key="1">
    <citation type="submission" date="2017-08" db="EMBL/GenBank/DDBJ databases">
        <authorList>
            <person name="Grouzdev D.S."/>
            <person name="Gaisin V.A."/>
            <person name="Rysina M.S."/>
            <person name="Gorlenko V.M."/>
        </authorList>
    </citation>
    <scope>NUCLEOTIDE SEQUENCE [LARGE SCALE GENOMIC DNA]</scope>
    <source>
        <strain evidence="3">Kir15-3F</strain>
    </source>
</reference>
<dbReference type="AlphaFoldDB" id="A0A2A6RLF7"/>
<sequence>MQTMLVAILALVPMLVGAQTSVTTSGFQVQNLSETTAAQITIRYYSAANGAEVASQEATIPAGGSLTFLDGGGGTVAMSVPAGFRGSVVIESDQPVVAITNLVGVQGNISVGEAYSGFNAGYSSVSLPLIMRGNFGFNTTIIVQNTGTAATSVTVRYTPGVAGTAGTQTANIQPGASATFTQATNNALGERFVGSAVVEAASGGSIVAAVVQDGNNTLASYSGFDANVTPSAVAVPLLVANNFGGTTGLQIQNNGNEATTVTVTYTPNTATTPAGTFQPCGAPQASTFQLPAGASVTTIQGAGSANEGFDTQFANCRYVGGATVTSNNNQPLTAVVNQSFGASFSAYEGFQVSSATGEVRAPLVVSNNFGGTTGIQVQNVGTSATQVTISFGPNTVSGDGTCATPQSRTISLPAGSSATRIQAGGAAADGFDDQFATCRYVGSAKIEAASGGQIVAIVNQTAALTDGLFTYNTFGQ</sequence>
<evidence type="ECO:0000313" key="2">
    <source>
        <dbReference type="EMBL" id="PDW03892.1"/>
    </source>
</evidence>
<feature type="chain" id="PRO_5012269861" evidence="1">
    <location>
        <begin position="19"/>
        <end position="476"/>
    </location>
</feature>
<keyword evidence="3" id="KW-1185">Reference proteome</keyword>
<dbReference type="Proteomes" id="UP000220527">
    <property type="component" value="Unassembled WGS sequence"/>
</dbReference>
<feature type="signal peptide" evidence="1">
    <location>
        <begin position="1"/>
        <end position="18"/>
    </location>
</feature>
<keyword evidence="1" id="KW-0732">Signal</keyword>
<name>A0A2A6RLF7_9CHLR</name>
<accession>A0A2A6RLF7</accession>
<organism evidence="2 3">
    <name type="scientific">Candidatus Viridilinea mediisalina</name>
    <dbReference type="NCBI Taxonomy" id="2024553"/>
    <lineage>
        <taxon>Bacteria</taxon>
        <taxon>Bacillati</taxon>
        <taxon>Chloroflexota</taxon>
        <taxon>Chloroflexia</taxon>
        <taxon>Chloroflexales</taxon>
        <taxon>Chloroflexineae</taxon>
        <taxon>Oscillochloridaceae</taxon>
        <taxon>Candidatus Viridilinea</taxon>
    </lineage>
</organism>
<evidence type="ECO:0000313" key="3">
    <source>
        <dbReference type="Proteomes" id="UP000220527"/>
    </source>
</evidence>
<proteinExistence type="predicted"/>
<dbReference type="EMBL" id="NQWI01000019">
    <property type="protein sequence ID" value="PDW03892.1"/>
    <property type="molecule type" value="Genomic_DNA"/>
</dbReference>
<gene>
    <name evidence="2" type="ORF">CJ255_06470</name>
</gene>
<evidence type="ECO:0000256" key="1">
    <source>
        <dbReference type="SAM" id="SignalP"/>
    </source>
</evidence>
<protein>
    <submittedName>
        <fullName evidence="2">Uncharacterized protein</fullName>
    </submittedName>
</protein>